<dbReference type="InterPro" id="IPR002347">
    <property type="entry name" value="SDR_fam"/>
</dbReference>
<evidence type="ECO:0000313" key="5">
    <source>
        <dbReference type="EMBL" id="MCS7481927.1"/>
    </source>
</evidence>
<dbReference type="AlphaFoldDB" id="A0A9X2VTI1"/>
<dbReference type="Proteomes" id="UP001141259">
    <property type="component" value="Unassembled WGS sequence"/>
</dbReference>
<evidence type="ECO:0000256" key="1">
    <source>
        <dbReference type="ARBA" id="ARBA00006484"/>
    </source>
</evidence>
<reference evidence="5" key="1">
    <citation type="submission" date="2022-08" db="EMBL/GenBank/DDBJ databases">
        <authorList>
            <person name="Tistechok S."/>
            <person name="Samborskyy M."/>
            <person name="Roman I."/>
        </authorList>
    </citation>
    <scope>NUCLEOTIDE SEQUENCE</scope>
    <source>
        <strain evidence="5">DSM 103496</strain>
    </source>
</reference>
<dbReference type="GO" id="GO:0016491">
    <property type="term" value="F:oxidoreductase activity"/>
    <property type="evidence" value="ECO:0007669"/>
    <property type="project" value="UniProtKB-KW"/>
</dbReference>
<dbReference type="SUPFAM" id="SSF51735">
    <property type="entry name" value="NAD(P)-binding Rossmann-fold domains"/>
    <property type="match status" value="1"/>
</dbReference>
<feature type="region of interest" description="Disordered" evidence="4">
    <location>
        <begin position="1"/>
        <end position="71"/>
    </location>
</feature>
<comment type="similarity">
    <text evidence="1 3">Belongs to the short-chain dehydrogenases/reductases (SDR) family.</text>
</comment>
<evidence type="ECO:0000256" key="4">
    <source>
        <dbReference type="SAM" id="MobiDB-lite"/>
    </source>
</evidence>
<dbReference type="Gene3D" id="3.40.50.720">
    <property type="entry name" value="NAD(P)-binding Rossmann-like Domain"/>
    <property type="match status" value="1"/>
</dbReference>
<dbReference type="PANTHER" id="PTHR43976">
    <property type="entry name" value="SHORT CHAIN DEHYDROGENASE"/>
    <property type="match status" value="1"/>
</dbReference>
<organism evidence="5 6">
    <name type="scientific">Umezawaea endophytica</name>
    <dbReference type="NCBI Taxonomy" id="1654476"/>
    <lineage>
        <taxon>Bacteria</taxon>
        <taxon>Bacillati</taxon>
        <taxon>Actinomycetota</taxon>
        <taxon>Actinomycetes</taxon>
        <taxon>Pseudonocardiales</taxon>
        <taxon>Pseudonocardiaceae</taxon>
        <taxon>Umezawaea</taxon>
    </lineage>
</organism>
<evidence type="ECO:0000313" key="6">
    <source>
        <dbReference type="Proteomes" id="UP001141259"/>
    </source>
</evidence>
<sequence length="315" mass="33798">MDRQHPGPNPAGAHGHHDGAPRYCRRGFPFLGWKPSRTPPPETSHDVPDRPDHRHLLGHRPRNGPGVPRPRWNVVATMRNPHTEQELTSLDNVLVTRLDVTDQTSIDDAVASTVAKFGGIDVLVNNAGYGAYGPLEAFTTSRIRKQFDTNVIGLLATTQAVLPHLRANRSGSVVNISSIGGRVAFPLGSLYHGTKFAVEGISESLHYELAPLGIKVKIVEPGAIATDFTGRSLDFANDESLTDYQPTVRKVYAGFEKVLTTAAPPAAVADVIVTAVTDGTDQLRYTAGDDAKAALSSRATTDDTVIAGVKAQFTL</sequence>
<gene>
    <name evidence="5" type="ORF">NZH93_34175</name>
</gene>
<keyword evidence="2" id="KW-0560">Oxidoreductase</keyword>
<accession>A0A9X2VTI1</accession>
<dbReference type="CDD" id="cd05374">
    <property type="entry name" value="17beta-HSD-like_SDR_c"/>
    <property type="match status" value="1"/>
</dbReference>
<evidence type="ECO:0000256" key="3">
    <source>
        <dbReference type="RuleBase" id="RU000363"/>
    </source>
</evidence>
<evidence type="ECO:0000256" key="2">
    <source>
        <dbReference type="ARBA" id="ARBA00023002"/>
    </source>
</evidence>
<name>A0A9X2VTI1_9PSEU</name>
<dbReference type="InterPro" id="IPR036291">
    <property type="entry name" value="NAD(P)-bd_dom_sf"/>
</dbReference>
<dbReference type="PRINTS" id="PR00080">
    <property type="entry name" value="SDRFAMILY"/>
</dbReference>
<dbReference type="Pfam" id="PF00106">
    <property type="entry name" value="adh_short"/>
    <property type="match status" value="1"/>
</dbReference>
<dbReference type="PANTHER" id="PTHR43976:SF16">
    <property type="entry name" value="SHORT-CHAIN DEHYDROGENASE_REDUCTASE FAMILY PROTEIN"/>
    <property type="match status" value="1"/>
</dbReference>
<feature type="compositionally biased region" description="Basic and acidic residues" evidence="4">
    <location>
        <begin position="43"/>
        <end position="55"/>
    </location>
</feature>
<comment type="caution">
    <text evidence="5">The sequence shown here is derived from an EMBL/GenBank/DDBJ whole genome shotgun (WGS) entry which is preliminary data.</text>
</comment>
<protein>
    <submittedName>
        <fullName evidence="5">SDR family oxidoreductase</fullName>
    </submittedName>
</protein>
<dbReference type="InterPro" id="IPR051911">
    <property type="entry name" value="SDR_oxidoreductase"/>
</dbReference>
<dbReference type="EMBL" id="JANYMP010000021">
    <property type="protein sequence ID" value="MCS7481927.1"/>
    <property type="molecule type" value="Genomic_DNA"/>
</dbReference>
<proteinExistence type="inferred from homology"/>
<keyword evidence="6" id="KW-1185">Reference proteome</keyword>
<dbReference type="PRINTS" id="PR00081">
    <property type="entry name" value="GDHRDH"/>
</dbReference>